<name>A0A2G8LCY7_STIJA</name>
<keyword evidence="8" id="KW-1185">Reference proteome</keyword>
<evidence type="ECO:0000313" key="7">
    <source>
        <dbReference type="EMBL" id="PIK58124.1"/>
    </source>
</evidence>
<dbReference type="InterPro" id="IPR011701">
    <property type="entry name" value="MFS"/>
</dbReference>
<reference evidence="7 8" key="1">
    <citation type="journal article" date="2017" name="PLoS Biol.">
        <title>The sea cucumber genome provides insights into morphological evolution and visceral regeneration.</title>
        <authorList>
            <person name="Zhang X."/>
            <person name="Sun L."/>
            <person name="Yuan J."/>
            <person name="Sun Y."/>
            <person name="Gao Y."/>
            <person name="Zhang L."/>
            <person name="Li S."/>
            <person name="Dai H."/>
            <person name="Hamel J.F."/>
            <person name="Liu C."/>
            <person name="Yu Y."/>
            <person name="Liu S."/>
            <person name="Lin W."/>
            <person name="Guo K."/>
            <person name="Jin S."/>
            <person name="Xu P."/>
            <person name="Storey K.B."/>
            <person name="Huan P."/>
            <person name="Zhang T."/>
            <person name="Zhou Y."/>
            <person name="Zhang J."/>
            <person name="Lin C."/>
            <person name="Li X."/>
            <person name="Xing L."/>
            <person name="Huo D."/>
            <person name="Sun M."/>
            <person name="Wang L."/>
            <person name="Mercier A."/>
            <person name="Li F."/>
            <person name="Yang H."/>
            <person name="Xiang J."/>
        </authorList>
    </citation>
    <scope>NUCLEOTIDE SEQUENCE [LARGE SCALE GENOMIC DNA]</scope>
    <source>
        <strain evidence="7">Shaxun</strain>
        <tissue evidence="7">Muscle</tissue>
    </source>
</reference>
<organism evidence="7 8">
    <name type="scientific">Stichopus japonicus</name>
    <name type="common">Sea cucumber</name>
    <dbReference type="NCBI Taxonomy" id="307972"/>
    <lineage>
        <taxon>Eukaryota</taxon>
        <taxon>Metazoa</taxon>
        <taxon>Echinodermata</taxon>
        <taxon>Eleutherozoa</taxon>
        <taxon>Echinozoa</taxon>
        <taxon>Holothuroidea</taxon>
        <taxon>Aspidochirotacea</taxon>
        <taxon>Aspidochirotida</taxon>
        <taxon>Stichopodidae</taxon>
        <taxon>Apostichopus</taxon>
    </lineage>
</organism>
<feature type="transmembrane region" description="Helical" evidence="5">
    <location>
        <begin position="437"/>
        <end position="458"/>
    </location>
</feature>
<evidence type="ECO:0000256" key="5">
    <source>
        <dbReference type="SAM" id="Phobius"/>
    </source>
</evidence>
<dbReference type="InterPro" id="IPR020846">
    <property type="entry name" value="MFS_dom"/>
</dbReference>
<evidence type="ECO:0000313" key="8">
    <source>
        <dbReference type="Proteomes" id="UP000230750"/>
    </source>
</evidence>
<comment type="subcellular location">
    <subcellularLocation>
        <location evidence="1">Membrane</location>
        <topology evidence="1">Multi-pass membrane protein</topology>
    </subcellularLocation>
</comment>
<feature type="transmembrane region" description="Helical" evidence="5">
    <location>
        <begin position="73"/>
        <end position="95"/>
    </location>
</feature>
<accession>A0A2G8LCY7</accession>
<dbReference type="GO" id="GO:0016020">
    <property type="term" value="C:membrane"/>
    <property type="evidence" value="ECO:0007669"/>
    <property type="project" value="UniProtKB-SubCell"/>
</dbReference>
<dbReference type="Pfam" id="PF07690">
    <property type="entry name" value="MFS_1"/>
    <property type="match status" value="1"/>
</dbReference>
<dbReference type="PANTHER" id="PTHR23507">
    <property type="entry name" value="ZGC:174356"/>
    <property type="match status" value="1"/>
</dbReference>
<dbReference type="GO" id="GO:0022857">
    <property type="term" value="F:transmembrane transporter activity"/>
    <property type="evidence" value="ECO:0007669"/>
    <property type="project" value="InterPro"/>
</dbReference>
<dbReference type="OrthoDB" id="3026777at2759"/>
<dbReference type="Proteomes" id="UP000230750">
    <property type="component" value="Unassembled WGS sequence"/>
</dbReference>
<dbReference type="Gene3D" id="1.20.1250.20">
    <property type="entry name" value="MFS general substrate transporter like domains"/>
    <property type="match status" value="1"/>
</dbReference>
<dbReference type="PANTHER" id="PTHR23507:SF1">
    <property type="entry name" value="FI18259P1-RELATED"/>
    <property type="match status" value="1"/>
</dbReference>
<dbReference type="PROSITE" id="PS50850">
    <property type="entry name" value="MFS"/>
    <property type="match status" value="1"/>
</dbReference>
<feature type="transmembrane region" description="Helical" evidence="5">
    <location>
        <begin position="280"/>
        <end position="298"/>
    </location>
</feature>
<feature type="transmembrane region" description="Helical" evidence="5">
    <location>
        <begin position="107"/>
        <end position="129"/>
    </location>
</feature>
<evidence type="ECO:0000256" key="2">
    <source>
        <dbReference type="ARBA" id="ARBA00022692"/>
    </source>
</evidence>
<feature type="transmembrane region" description="Helical" evidence="5">
    <location>
        <begin position="173"/>
        <end position="195"/>
    </location>
</feature>
<feature type="domain" description="Major facilitator superfamily (MFS) profile" evidence="6">
    <location>
        <begin position="22"/>
        <end position="459"/>
    </location>
</feature>
<keyword evidence="4 5" id="KW-0472">Membrane</keyword>
<gene>
    <name evidence="7" type="ORF">BSL78_04980</name>
</gene>
<evidence type="ECO:0000256" key="1">
    <source>
        <dbReference type="ARBA" id="ARBA00004141"/>
    </source>
</evidence>
<keyword evidence="2 5" id="KW-0812">Transmembrane</keyword>
<evidence type="ECO:0000256" key="4">
    <source>
        <dbReference type="ARBA" id="ARBA00023136"/>
    </source>
</evidence>
<proteinExistence type="predicted"/>
<keyword evidence="3 5" id="KW-1133">Transmembrane helix</keyword>
<dbReference type="InterPro" id="IPR036259">
    <property type="entry name" value="MFS_trans_sf"/>
</dbReference>
<feature type="transmembrane region" description="Helical" evidence="5">
    <location>
        <begin position="135"/>
        <end position="161"/>
    </location>
</feature>
<comment type="caution">
    <text evidence="7">The sequence shown here is derived from an EMBL/GenBank/DDBJ whole genome shotgun (WGS) entry which is preliminary data.</text>
</comment>
<protein>
    <submittedName>
        <fullName evidence="7">Putative proton-coupled folate transporter-like</fullName>
    </submittedName>
</protein>
<dbReference type="STRING" id="307972.A0A2G8LCY7"/>
<dbReference type="EMBL" id="MRZV01000122">
    <property type="protein sequence ID" value="PIK58124.1"/>
    <property type="molecule type" value="Genomic_DNA"/>
</dbReference>
<feature type="transmembrane region" description="Helical" evidence="5">
    <location>
        <begin position="201"/>
        <end position="222"/>
    </location>
</feature>
<feature type="transmembrane region" description="Helical" evidence="5">
    <location>
        <begin position="408"/>
        <end position="431"/>
    </location>
</feature>
<evidence type="ECO:0000256" key="3">
    <source>
        <dbReference type="ARBA" id="ARBA00022989"/>
    </source>
</evidence>
<dbReference type="AlphaFoldDB" id="A0A2G8LCY7"/>
<feature type="transmembrane region" description="Helical" evidence="5">
    <location>
        <begin position="375"/>
        <end position="396"/>
    </location>
</feature>
<evidence type="ECO:0000259" key="6">
    <source>
        <dbReference type="PROSITE" id="PS50850"/>
    </source>
</evidence>
<sequence length="459" mass="50280">MVLGNLLHAISEARNVVTVEPVLFLYMLGSFLQFIAVQQLLYFKVCVIKFNDTVMCNNLTMYKDEEKEVSSAASHWVIILNLALTVPSVISSLFLGSWSDTTGRRTVILLPTVGTIIYCCFLIVSASFIYTSVWIIIAAQAILGVTGAYPILTSAVFSYLGDITTKENRTVRFGILESMTFIGSSIGLFTSGFVIDNLGFVAVFIYIIIVEVLIVIYVLLWLRESVSQYGRFGIPERIEDSVEADLGKVEKRRCVELFKVEHFVKSFSAVFRDRPQKRRLQVILLVICLFILELVGTGERDTITFYVKKAPLAWNSTLIGVFSGARNLAKCLGLLGVLPLVHFLGLGDPIIAAGSTCFRMVGYIIIAFARTTLVMFSAVAFMTFAGIPAACTRAMLSKLVAPSEQGSLFAFTAAMETITGFLGSLVFNAVYPATLDIIGGGLVYLLMAGLLVIPVALLM</sequence>
<feature type="transmembrane region" description="Helical" evidence="5">
    <location>
        <begin position="21"/>
        <end position="42"/>
    </location>
</feature>
<dbReference type="SUPFAM" id="SSF103473">
    <property type="entry name" value="MFS general substrate transporter"/>
    <property type="match status" value="1"/>
</dbReference>